<accession>A0A809SF25</accession>
<dbReference type="GO" id="GO:0009401">
    <property type="term" value="P:phosphoenolpyruvate-dependent sugar phosphotransferase system"/>
    <property type="evidence" value="ECO:0007669"/>
    <property type="project" value="UniProtKB-KW"/>
</dbReference>
<dbReference type="GO" id="GO:0016301">
    <property type="term" value="F:kinase activity"/>
    <property type="evidence" value="ECO:0007669"/>
    <property type="project" value="UniProtKB-KW"/>
</dbReference>
<dbReference type="InterPro" id="IPR036878">
    <property type="entry name" value="Glu_permease_IIB"/>
</dbReference>
<dbReference type="InterPro" id="IPR001958">
    <property type="entry name" value="Tet-R_TetA/multi-R_MdtG-like"/>
</dbReference>
<feature type="transmembrane region" description="Helical" evidence="12">
    <location>
        <begin position="327"/>
        <end position="344"/>
    </location>
</feature>
<evidence type="ECO:0000256" key="6">
    <source>
        <dbReference type="ARBA" id="ARBA00022683"/>
    </source>
</evidence>
<evidence type="ECO:0000259" key="13">
    <source>
        <dbReference type="PROSITE" id="PS51098"/>
    </source>
</evidence>
<dbReference type="InterPro" id="IPR003352">
    <property type="entry name" value="PTS_EIIC"/>
</dbReference>
<dbReference type="GO" id="GO:0015764">
    <property type="term" value="P:N-acetylglucosamine transport"/>
    <property type="evidence" value="ECO:0007669"/>
    <property type="project" value="TreeGrafter"/>
</dbReference>
<feature type="transmembrane region" description="Helical" evidence="12">
    <location>
        <begin position="178"/>
        <end position="206"/>
    </location>
</feature>
<feature type="transmembrane region" description="Helical" evidence="12">
    <location>
        <begin position="419"/>
        <end position="442"/>
    </location>
</feature>
<dbReference type="Pfam" id="PF02378">
    <property type="entry name" value="PTS_EIIC"/>
    <property type="match status" value="1"/>
</dbReference>
<dbReference type="RefSeq" id="WP_161553283.1">
    <property type="nucleotide sequence ID" value="NZ_AP022325.1"/>
</dbReference>
<protein>
    <submittedName>
        <fullName evidence="15">PTS sugar transporter subunit IIA</fullName>
    </submittedName>
</protein>
<feature type="active site" description="Phosphocysteine intermediate; for EIIB activity" evidence="11">
    <location>
        <position position="496"/>
    </location>
</feature>
<evidence type="ECO:0000313" key="16">
    <source>
        <dbReference type="Proteomes" id="UP000464317"/>
    </source>
</evidence>
<evidence type="ECO:0000256" key="1">
    <source>
        <dbReference type="ARBA" id="ARBA00004651"/>
    </source>
</evidence>
<dbReference type="InterPro" id="IPR001996">
    <property type="entry name" value="PTS_IIB_1"/>
</dbReference>
<dbReference type="GO" id="GO:0090563">
    <property type="term" value="F:protein-phosphocysteine-sugar phosphotransferase activity"/>
    <property type="evidence" value="ECO:0007669"/>
    <property type="project" value="TreeGrafter"/>
</dbReference>
<sequence>MQTIAKKSNNLTFMKKMMEKLSRIGAALMFPIAVLPVAAILLRIGAEIPTETAFAKFVNALFLKTGGAIFDNLDILFAIGVSFAFTKDKRGEAAFAGFISIIIMSSLLPTLVDILYAKVNLGNGVQGFSTLFGSKFNSVFGSNVLNGMIIGSFIAYVYNRTTNVELPKVLGFFSGKRLIPALSIIVTVLFTIFWAFIFPWIAFVIFKISESMSSAVAAQEGQISLSARFTRAGIMGGYGFINRLLIPFGLHHIPNNIFWFQLGTWPSEIKAGESVNGDIFIFLNGVAKNNPGGIFQSGFFPMMMFGLPALVGAFIYKSESKEQRIKVISLFGSAALISFLTGITEPIEFAFLYISPLLFIVHAILTGIFAFITGVMGIQLGFGFSAGFMDFILSIPKSLRIINESGFTGAARVFANPGWIIVVGLVCGVAYFFAGSFIIKYFDLSTPGRKNGIILSEEEKNSFISEEVLNSGFSNKARKIVAGFGGWDNILEFNNCSTRLRYIVKDGSKVNEEELKKEGVFGVVKVSDTSYQAIIGVEAESINNQIVSNKGSDLV</sequence>
<feature type="transmembrane region" description="Helical" evidence="12">
    <location>
        <begin position="21"/>
        <end position="46"/>
    </location>
</feature>
<proteinExistence type="predicted"/>
<feature type="transmembrane region" description="Helical" evidence="12">
    <location>
        <begin position="136"/>
        <end position="158"/>
    </location>
</feature>
<evidence type="ECO:0000256" key="11">
    <source>
        <dbReference type="PROSITE-ProRule" id="PRU00421"/>
    </source>
</evidence>
<organism evidence="15 16">
    <name type="scientific">Mycoplasmopsis felis</name>
    <dbReference type="NCBI Taxonomy" id="33923"/>
    <lineage>
        <taxon>Bacteria</taxon>
        <taxon>Bacillati</taxon>
        <taxon>Mycoplasmatota</taxon>
        <taxon>Mycoplasmoidales</taxon>
        <taxon>Metamycoplasmataceae</taxon>
        <taxon>Mycoplasmopsis</taxon>
    </lineage>
</organism>
<dbReference type="PRINTS" id="PR01035">
    <property type="entry name" value="TCRTETA"/>
</dbReference>
<reference evidence="15 16" key="1">
    <citation type="submission" date="2020-01" db="EMBL/GenBank/DDBJ databases">
        <title>Complete genome sequence of Mycoplasma felis strain Myco-2.</title>
        <authorList>
            <person name="Kinoshita Y."/>
            <person name="Niwa H."/>
            <person name="Uchida-Fujii E."/>
            <person name="Nukada T."/>
        </authorList>
    </citation>
    <scope>NUCLEOTIDE SEQUENCE [LARGE SCALE GENOMIC DNA]</scope>
    <source>
        <strain evidence="15 16">Myco-2</strain>
    </source>
</reference>
<evidence type="ECO:0000256" key="2">
    <source>
        <dbReference type="ARBA" id="ARBA00022448"/>
    </source>
</evidence>
<comment type="subcellular location">
    <subcellularLocation>
        <location evidence="1">Cell membrane</location>
        <topology evidence="1">Multi-pass membrane protein</topology>
    </subcellularLocation>
</comment>
<evidence type="ECO:0000256" key="7">
    <source>
        <dbReference type="ARBA" id="ARBA00022692"/>
    </source>
</evidence>
<evidence type="ECO:0000256" key="3">
    <source>
        <dbReference type="ARBA" id="ARBA00022475"/>
    </source>
</evidence>
<evidence type="ECO:0000313" key="15">
    <source>
        <dbReference type="EMBL" id="BBU47868.1"/>
    </source>
</evidence>
<evidence type="ECO:0000259" key="14">
    <source>
        <dbReference type="PROSITE" id="PS51103"/>
    </source>
</evidence>
<gene>
    <name evidence="15" type="primary">nagE</name>
    <name evidence="15" type="ORF">JPM2_5610</name>
</gene>
<dbReference type="PANTHER" id="PTHR30009">
    <property type="entry name" value="CYTOCHROME C-TYPE SYNTHESIS PROTEIN AND PTS TRANSMEMBRANE COMPONENT"/>
    <property type="match status" value="1"/>
</dbReference>
<dbReference type="InterPro" id="IPR013013">
    <property type="entry name" value="PTS_EIIC_1"/>
</dbReference>
<dbReference type="GO" id="GO:0005886">
    <property type="term" value="C:plasma membrane"/>
    <property type="evidence" value="ECO:0007669"/>
    <property type="project" value="UniProtKB-SubCell"/>
</dbReference>
<keyword evidence="10 12" id="KW-0472">Membrane</keyword>
<evidence type="ECO:0000256" key="5">
    <source>
        <dbReference type="ARBA" id="ARBA00022679"/>
    </source>
</evidence>
<evidence type="ECO:0000256" key="9">
    <source>
        <dbReference type="ARBA" id="ARBA00022989"/>
    </source>
</evidence>
<keyword evidence="7 12" id="KW-0812">Transmembrane</keyword>
<feature type="transmembrane region" description="Helical" evidence="12">
    <location>
        <begin position="294"/>
        <end position="315"/>
    </location>
</feature>
<dbReference type="CDD" id="cd00212">
    <property type="entry name" value="PTS_IIB_glc"/>
    <property type="match status" value="1"/>
</dbReference>
<evidence type="ECO:0000256" key="10">
    <source>
        <dbReference type="ARBA" id="ARBA00023136"/>
    </source>
</evidence>
<dbReference type="KEGG" id="mfel:JPM2_5610"/>
<keyword evidence="2" id="KW-0813">Transport</keyword>
<dbReference type="GO" id="GO:0008982">
    <property type="term" value="F:protein-N(PI)-phosphohistidine-sugar phosphotransferase activity"/>
    <property type="evidence" value="ECO:0007669"/>
    <property type="project" value="InterPro"/>
</dbReference>
<dbReference type="Gene3D" id="3.30.1360.60">
    <property type="entry name" value="Glucose permease domain IIB"/>
    <property type="match status" value="1"/>
</dbReference>
<keyword evidence="6" id="KW-0598">Phosphotransferase system</keyword>
<dbReference type="AlphaFoldDB" id="A0A809SF25"/>
<dbReference type="PROSITE" id="PS51103">
    <property type="entry name" value="PTS_EIIC_TYPE_1"/>
    <property type="match status" value="1"/>
</dbReference>
<feature type="transmembrane region" description="Helical" evidence="12">
    <location>
        <begin position="380"/>
        <end position="399"/>
    </location>
</feature>
<keyword evidence="16" id="KW-1185">Reference proteome</keyword>
<keyword evidence="5" id="KW-0808">Transferase</keyword>
<keyword evidence="8" id="KW-0418">Kinase</keyword>
<dbReference type="Pfam" id="PF00367">
    <property type="entry name" value="PTS_EIIB"/>
    <property type="match status" value="1"/>
</dbReference>
<dbReference type="SUPFAM" id="SSF55604">
    <property type="entry name" value="Glucose permease domain IIB"/>
    <property type="match status" value="1"/>
</dbReference>
<name>A0A809SF25_9BACT</name>
<keyword evidence="4 15" id="KW-0762">Sugar transport</keyword>
<dbReference type="EMBL" id="AP022325">
    <property type="protein sequence ID" value="BBU47868.1"/>
    <property type="molecule type" value="Genomic_DNA"/>
</dbReference>
<dbReference type="PROSITE" id="PS51098">
    <property type="entry name" value="PTS_EIIB_TYPE_1"/>
    <property type="match status" value="1"/>
</dbReference>
<evidence type="ECO:0000256" key="8">
    <source>
        <dbReference type="ARBA" id="ARBA00022777"/>
    </source>
</evidence>
<dbReference type="PANTHER" id="PTHR30009:SF4">
    <property type="entry name" value="PTS SYSTEM N-ACETYLGLUCOSAMINE-SPECIFIC EIICBA COMPONENT"/>
    <property type="match status" value="1"/>
</dbReference>
<evidence type="ECO:0000256" key="12">
    <source>
        <dbReference type="SAM" id="Phobius"/>
    </source>
</evidence>
<feature type="transmembrane region" description="Helical" evidence="12">
    <location>
        <begin position="93"/>
        <end position="116"/>
    </location>
</feature>
<feature type="transmembrane region" description="Helical" evidence="12">
    <location>
        <begin position="66"/>
        <end position="86"/>
    </location>
</feature>
<keyword evidence="9 12" id="KW-1133">Transmembrane helix</keyword>
<feature type="domain" description="PTS EIIC type-1" evidence="14">
    <location>
        <begin position="15"/>
        <end position="451"/>
    </location>
</feature>
<keyword evidence="3" id="KW-1003">Cell membrane</keyword>
<evidence type="ECO:0000256" key="4">
    <source>
        <dbReference type="ARBA" id="ARBA00022597"/>
    </source>
</evidence>
<dbReference type="Proteomes" id="UP000464317">
    <property type="component" value="Chromosome"/>
</dbReference>
<dbReference type="InterPro" id="IPR018113">
    <property type="entry name" value="PTrfase_EIIB_Cys"/>
</dbReference>
<feature type="transmembrane region" description="Helical" evidence="12">
    <location>
        <begin position="350"/>
        <end position="373"/>
    </location>
</feature>
<dbReference type="InterPro" id="IPR050429">
    <property type="entry name" value="PTS_Glucose_EIICBA"/>
</dbReference>
<feature type="domain" description="PTS EIIB type-1" evidence="13">
    <location>
        <begin position="474"/>
        <end position="555"/>
    </location>
</feature>